<gene>
    <name evidence="1" type="ORF">TCM_036060</name>
</gene>
<dbReference type="Proteomes" id="UP000026915">
    <property type="component" value="Chromosome 8"/>
</dbReference>
<accession>A0A061FR12</accession>
<proteinExistence type="predicted"/>
<evidence type="ECO:0000313" key="1">
    <source>
        <dbReference type="EMBL" id="EOY16974.1"/>
    </source>
</evidence>
<protein>
    <submittedName>
        <fullName evidence="1">Uncharacterized protein</fullName>
    </submittedName>
</protein>
<dbReference type="EMBL" id="CM001886">
    <property type="protein sequence ID" value="EOY16974.1"/>
    <property type="molecule type" value="Genomic_DNA"/>
</dbReference>
<dbReference type="HOGENOM" id="CLU_2473509_0_0_1"/>
<reference evidence="1 2" key="1">
    <citation type="journal article" date="2013" name="Genome Biol.">
        <title>The genome sequence of the most widely cultivated cacao type and its use to identify candidate genes regulating pod color.</title>
        <authorList>
            <person name="Motamayor J.C."/>
            <person name="Mockaitis K."/>
            <person name="Schmutz J."/>
            <person name="Haiminen N."/>
            <person name="Iii D.L."/>
            <person name="Cornejo O."/>
            <person name="Findley S.D."/>
            <person name="Zheng P."/>
            <person name="Utro F."/>
            <person name="Royaert S."/>
            <person name="Saski C."/>
            <person name="Jenkins J."/>
            <person name="Podicheti R."/>
            <person name="Zhao M."/>
            <person name="Scheffler B.E."/>
            <person name="Stack J.C."/>
            <person name="Feltus F.A."/>
            <person name="Mustiga G.M."/>
            <person name="Amores F."/>
            <person name="Phillips W."/>
            <person name="Marelli J.P."/>
            <person name="May G.D."/>
            <person name="Shapiro H."/>
            <person name="Ma J."/>
            <person name="Bustamante C.D."/>
            <person name="Schnell R.J."/>
            <person name="Main D."/>
            <person name="Gilbert D."/>
            <person name="Parida L."/>
            <person name="Kuhn D.N."/>
        </authorList>
    </citation>
    <scope>NUCLEOTIDE SEQUENCE [LARGE SCALE GENOMIC DNA]</scope>
    <source>
        <strain evidence="2">cv. Matina 1-6</strain>
    </source>
</reference>
<sequence>MGLDGSKRMDIGVVKVTSETQLDGNEEDQVGSTCYLAASSNMYGADRQNSKRNMLFYFLGYFKEYPISLGTSVFLSNTSPMAPRLLKV</sequence>
<organism evidence="1 2">
    <name type="scientific">Theobroma cacao</name>
    <name type="common">Cacao</name>
    <name type="synonym">Cocoa</name>
    <dbReference type="NCBI Taxonomy" id="3641"/>
    <lineage>
        <taxon>Eukaryota</taxon>
        <taxon>Viridiplantae</taxon>
        <taxon>Streptophyta</taxon>
        <taxon>Embryophyta</taxon>
        <taxon>Tracheophyta</taxon>
        <taxon>Spermatophyta</taxon>
        <taxon>Magnoliopsida</taxon>
        <taxon>eudicotyledons</taxon>
        <taxon>Gunneridae</taxon>
        <taxon>Pentapetalae</taxon>
        <taxon>rosids</taxon>
        <taxon>malvids</taxon>
        <taxon>Malvales</taxon>
        <taxon>Malvaceae</taxon>
        <taxon>Byttnerioideae</taxon>
        <taxon>Theobroma</taxon>
    </lineage>
</organism>
<evidence type="ECO:0000313" key="2">
    <source>
        <dbReference type="Proteomes" id="UP000026915"/>
    </source>
</evidence>
<dbReference type="AlphaFoldDB" id="A0A061FR12"/>
<dbReference type="Gramene" id="EOY16974">
    <property type="protein sequence ID" value="EOY16974"/>
    <property type="gene ID" value="TCM_036060"/>
</dbReference>
<name>A0A061FR12_THECC</name>
<keyword evidence="2" id="KW-1185">Reference proteome</keyword>
<dbReference type="InParanoid" id="A0A061FR12"/>